<comment type="caution">
    <text evidence="4">The sequence shown here is derived from an EMBL/GenBank/DDBJ whole genome shotgun (WGS) entry which is preliminary data.</text>
</comment>
<dbReference type="Proteomes" id="UP001341840">
    <property type="component" value="Unassembled WGS sequence"/>
</dbReference>
<comment type="subcellular location">
    <subcellularLocation>
        <location evidence="1">Membrane</location>
    </subcellularLocation>
</comment>
<name>A0ABU6ZSJ9_9FABA</name>
<evidence type="ECO:0000313" key="4">
    <source>
        <dbReference type="EMBL" id="MED6224958.1"/>
    </source>
</evidence>
<proteinExistence type="predicted"/>
<keyword evidence="2 3" id="KW-0472">Membrane</keyword>
<keyword evidence="5" id="KW-1185">Reference proteome</keyword>
<evidence type="ECO:0000256" key="2">
    <source>
        <dbReference type="ARBA" id="ARBA00023136"/>
    </source>
</evidence>
<keyword evidence="3" id="KW-1133">Transmembrane helix</keyword>
<evidence type="ECO:0000256" key="1">
    <source>
        <dbReference type="ARBA" id="ARBA00004370"/>
    </source>
</evidence>
<evidence type="ECO:0000313" key="5">
    <source>
        <dbReference type="Proteomes" id="UP001341840"/>
    </source>
</evidence>
<protein>
    <submittedName>
        <fullName evidence="4">Yls9-like</fullName>
    </submittedName>
</protein>
<keyword evidence="3" id="KW-0812">Transmembrane</keyword>
<dbReference type="PANTHER" id="PTHR31234:SF39">
    <property type="entry name" value="HARPIN-INDUCED PROTEIN 1 CONTAINING PROTEIN, EXPRESSED"/>
    <property type="match status" value="1"/>
</dbReference>
<dbReference type="EMBL" id="JASCZI010273514">
    <property type="protein sequence ID" value="MED6224958.1"/>
    <property type="molecule type" value="Genomic_DNA"/>
</dbReference>
<organism evidence="4 5">
    <name type="scientific">Stylosanthes scabra</name>
    <dbReference type="NCBI Taxonomy" id="79078"/>
    <lineage>
        <taxon>Eukaryota</taxon>
        <taxon>Viridiplantae</taxon>
        <taxon>Streptophyta</taxon>
        <taxon>Embryophyta</taxon>
        <taxon>Tracheophyta</taxon>
        <taxon>Spermatophyta</taxon>
        <taxon>Magnoliopsida</taxon>
        <taxon>eudicotyledons</taxon>
        <taxon>Gunneridae</taxon>
        <taxon>Pentapetalae</taxon>
        <taxon>rosids</taxon>
        <taxon>fabids</taxon>
        <taxon>Fabales</taxon>
        <taxon>Fabaceae</taxon>
        <taxon>Papilionoideae</taxon>
        <taxon>50 kb inversion clade</taxon>
        <taxon>dalbergioids sensu lato</taxon>
        <taxon>Dalbergieae</taxon>
        <taxon>Pterocarpus clade</taxon>
        <taxon>Stylosanthes</taxon>
    </lineage>
</organism>
<feature type="transmembrane region" description="Helical" evidence="3">
    <location>
        <begin position="31"/>
        <end position="59"/>
    </location>
</feature>
<accession>A0ABU6ZSJ9</accession>
<reference evidence="4 5" key="1">
    <citation type="journal article" date="2023" name="Plants (Basel)">
        <title>Bridging the Gap: Combining Genomics and Transcriptomics Approaches to Understand Stylosanthes scabra, an Orphan Legume from the Brazilian Caatinga.</title>
        <authorList>
            <person name="Ferreira-Neto J.R.C."/>
            <person name="da Silva M.D."/>
            <person name="Binneck E."/>
            <person name="de Melo N.F."/>
            <person name="da Silva R.H."/>
            <person name="de Melo A.L.T.M."/>
            <person name="Pandolfi V."/>
            <person name="Bustamante F.O."/>
            <person name="Brasileiro-Vidal A.C."/>
            <person name="Benko-Iseppon A.M."/>
        </authorList>
    </citation>
    <scope>NUCLEOTIDE SEQUENCE [LARGE SCALE GENOMIC DNA]</scope>
    <source>
        <tissue evidence="4">Leaves</tissue>
    </source>
</reference>
<dbReference type="PANTHER" id="PTHR31234">
    <property type="entry name" value="LATE EMBRYOGENESIS ABUNDANT (LEA) HYDROXYPROLINE-RICH GLYCOPROTEIN FAMILY"/>
    <property type="match status" value="1"/>
</dbReference>
<sequence length="226" mass="25888">MANNNNKQEPQLNTAANHHESRQNRTARCCCCLFSLIWYLLISIIILVLLIILVLYIILQPRSFTFHVNQANLTTFNYLNNTTMLRYNLVLNFTIHNPNKKLAIYFDEARGHALYQEKEFAAATPLTAPWFSYLLYTKERVSMSVVFSGNKLVVLDVDDFEGDMKKGIFGIDVKIYFLIRFRIGNVIGNNLINNAMAKCGIKVPFNSSTKNGTIVLFEPTKCEVDF</sequence>
<dbReference type="InterPro" id="IPR044839">
    <property type="entry name" value="NDR1-like"/>
</dbReference>
<gene>
    <name evidence="4" type="primary">YLS9_7</name>
    <name evidence="4" type="ORF">PIB30_089160</name>
</gene>
<evidence type="ECO:0000256" key="3">
    <source>
        <dbReference type="SAM" id="Phobius"/>
    </source>
</evidence>